<comment type="caution">
    <text evidence="1">The sequence shown here is derived from an EMBL/GenBank/DDBJ whole genome shotgun (WGS) entry which is preliminary data.</text>
</comment>
<evidence type="ECO:0000313" key="1">
    <source>
        <dbReference type="EMBL" id="PQV55945.1"/>
    </source>
</evidence>
<dbReference type="OrthoDB" id="8842400at2"/>
<reference evidence="1 2" key="1">
    <citation type="submission" date="2018-02" db="EMBL/GenBank/DDBJ databases">
        <title>Genomic Encyclopedia of Archaeal and Bacterial Type Strains, Phase II (KMG-II): from individual species to whole genera.</title>
        <authorList>
            <person name="Goeker M."/>
        </authorList>
    </citation>
    <scope>NUCLEOTIDE SEQUENCE [LARGE SCALE GENOMIC DNA]</scope>
    <source>
        <strain evidence="1 2">DSM 18921</strain>
    </source>
</reference>
<dbReference type="SUPFAM" id="SSF53335">
    <property type="entry name" value="S-adenosyl-L-methionine-dependent methyltransferases"/>
    <property type="match status" value="1"/>
</dbReference>
<keyword evidence="2" id="KW-1185">Reference proteome</keyword>
<dbReference type="Proteomes" id="UP000238338">
    <property type="component" value="Unassembled WGS sequence"/>
</dbReference>
<dbReference type="Gene3D" id="3.40.50.150">
    <property type="entry name" value="Vaccinia Virus protein VP39"/>
    <property type="match status" value="1"/>
</dbReference>
<evidence type="ECO:0000313" key="2">
    <source>
        <dbReference type="Proteomes" id="UP000238338"/>
    </source>
</evidence>
<evidence type="ECO:0008006" key="3">
    <source>
        <dbReference type="Google" id="ProtNLM"/>
    </source>
</evidence>
<sequence length="246" mass="27511">MALPDTLLVRLMEVVKDNDLGGRFVMLGRQRWVGSRKGASARALTAAIGKYFPGKTEADLHNAEDIYSERFFEALGFSQVDSLDYSGFEGASIVQDLTKPVPAELTGQFDVVYDGGTTEHIFDLPMAYTNIDALLKPGGVLIGHSPCNNWINHSFYQINPEMVYGYWERGMGYEVIDLTLQPLLPNFIDRTAKTTNPNVTGVRPRILGKLPMNSPLMLVYAVRKPLTPREADRGIYQTDYVEKWDG</sequence>
<name>A0A2S8S577_9RHOB</name>
<dbReference type="EMBL" id="PVEP01000006">
    <property type="protein sequence ID" value="PQV55945.1"/>
    <property type="molecule type" value="Genomic_DNA"/>
</dbReference>
<proteinExistence type="predicted"/>
<protein>
    <recommendedName>
        <fullName evidence="3">Methyltransferase family protein</fullName>
    </recommendedName>
</protein>
<dbReference type="AlphaFoldDB" id="A0A2S8S577"/>
<gene>
    <name evidence="1" type="ORF">LX70_02830</name>
</gene>
<dbReference type="InterPro" id="IPR029063">
    <property type="entry name" value="SAM-dependent_MTases_sf"/>
</dbReference>
<accession>A0A2S8S577</accession>
<organism evidence="1 2">
    <name type="scientific">Albidovulum denitrificans</name>
    <dbReference type="NCBI Taxonomy" id="404881"/>
    <lineage>
        <taxon>Bacteria</taxon>
        <taxon>Pseudomonadati</taxon>
        <taxon>Pseudomonadota</taxon>
        <taxon>Alphaproteobacteria</taxon>
        <taxon>Rhodobacterales</taxon>
        <taxon>Paracoccaceae</taxon>
        <taxon>Albidovulum</taxon>
    </lineage>
</organism>
<dbReference type="RefSeq" id="WP_105515562.1">
    <property type="nucleotide sequence ID" value="NZ_PVEP01000006.1"/>
</dbReference>